<name>A0A7E4W4J9_PANRE</name>
<accession>A0A7E4W4J9</accession>
<dbReference type="InterPro" id="IPR003689">
    <property type="entry name" value="ZIP"/>
</dbReference>
<feature type="transmembrane region" description="Helical" evidence="6">
    <location>
        <begin position="20"/>
        <end position="42"/>
    </location>
</feature>
<evidence type="ECO:0000256" key="3">
    <source>
        <dbReference type="ARBA" id="ARBA00022989"/>
    </source>
</evidence>
<reference evidence="8" key="2">
    <citation type="submission" date="2020-10" db="UniProtKB">
        <authorList>
            <consortium name="WormBaseParasite"/>
        </authorList>
    </citation>
    <scope>IDENTIFICATION</scope>
</reference>
<feature type="transmembrane region" description="Helical" evidence="6">
    <location>
        <begin position="236"/>
        <end position="258"/>
    </location>
</feature>
<feature type="transmembrane region" description="Helical" evidence="6">
    <location>
        <begin position="98"/>
        <end position="115"/>
    </location>
</feature>
<dbReference type="Pfam" id="PF02535">
    <property type="entry name" value="Zip"/>
    <property type="match status" value="1"/>
</dbReference>
<dbReference type="PANTHER" id="PTHR11040">
    <property type="entry name" value="ZINC/IRON TRANSPORTER"/>
    <property type="match status" value="1"/>
</dbReference>
<evidence type="ECO:0000256" key="4">
    <source>
        <dbReference type="ARBA" id="ARBA00023136"/>
    </source>
</evidence>
<dbReference type="GO" id="GO:0005385">
    <property type="term" value="F:zinc ion transmembrane transporter activity"/>
    <property type="evidence" value="ECO:0007669"/>
    <property type="project" value="TreeGrafter"/>
</dbReference>
<feature type="transmembrane region" description="Helical" evidence="6">
    <location>
        <begin position="204"/>
        <end position="224"/>
    </location>
</feature>
<feature type="region of interest" description="Disordered" evidence="5">
    <location>
        <begin position="144"/>
        <end position="163"/>
    </location>
</feature>
<feature type="transmembrane region" description="Helical" evidence="6">
    <location>
        <begin position="305"/>
        <end position="324"/>
    </location>
</feature>
<evidence type="ECO:0000313" key="7">
    <source>
        <dbReference type="Proteomes" id="UP000492821"/>
    </source>
</evidence>
<dbReference type="AlphaFoldDB" id="A0A7E4W4J9"/>
<evidence type="ECO:0000313" key="8">
    <source>
        <dbReference type="WBParaSite" id="Pan_g6263.t1"/>
    </source>
</evidence>
<dbReference type="GO" id="GO:0005886">
    <property type="term" value="C:plasma membrane"/>
    <property type="evidence" value="ECO:0007669"/>
    <property type="project" value="TreeGrafter"/>
</dbReference>
<protein>
    <submittedName>
        <fullName evidence="8">Zinc transporter ZIP3</fullName>
    </submittedName>
</protein>
<feature type="compositionally biased region" description="Basic and acidic residues" evidence="5">
    <location>
        <begin position="154"/>
        <end position="163"/>
    </location>
</feature>
<dbReference type="Proteomes" id="UP000492821">
    <property type="component" value="Unassembled WGS sequence"/>
</dbReference>
<organism evidence="7 8">
    <name type="scientific">Panagrellus redivivus</name>
    <name type="common">Microworm</name>
    <dbReference type="NCBI Taxonomy" id="6233"/>
    <lineage>
        <taxon>Eukaryota</taxon>
        <taxon>Metazoa</taxon>
        <taxon>Ecdysozoa</taxon>
        <taxon>Nematoda</taxon>
        <taxon>Chromadorea</taxon>
        <taxon>Rhabditida</taxon>
        <taxon>Tylenchina</taxon>
        <taxon>Panagrolaimomorpha</taxon>
        <taxon>Panagrolaimoidea</taxon>
        <taxon>Panagrolaimidae</taxon>
        <taxon>Panagrellus</taxon>
    </lineage>
</organism>
<evidence type="ECO:0000256" key="2">
    <source>
        <dbReference type="ARBA" id="ARBA00022692"/>
    </source>
</evidence>
<dbReference type="WBParaSite" id="Pan_g6263.t1">
    <property type="protein sequence ID" value="Pan_g6263.t1"/>
    <property type="gene ID" value="Pan_g6263"/>
</dbReference>
<keyword evidence="3 6" id="KW-1133">Transmembrane helix</keyword>
<feature type="transmembrane region" description="Helical" evidence="6">
    <location>
        <begin position="177"/>
        <end position="198"/>
    </location>
</feature>
<reference evidence="7" key="1">
    <citation type="journal article" date="2013" name="Genetics">
        <title>The draft genome and transcriptome of Panagrellus redivivus are shaped by the harsh demands of a free-living lifestyle.</title>
        <authorList>
            <person name="Srinivasan J."/>
            <person name="Dillman A.R."/>
            <person name="Macchietto M.G."/>
            <person name="Heikkinen L."/>
            <person name="Lakso M."/>
            <person name="Fracchia K.M."/>
            <person name="Antoshechkin I."/>
            <person name="Mortazavi A."/>
            <person name="Wong G."/>
            <person name="Sternberg P.W."/>
        </authorList>
    </citation>
    <scope>NUCLEOTIDE SEQUENCE [LARGE SCALE GENOMIC DNA]</scope>
    <source>
        <strain evidence="7">MT8872</strain>
    </source>
</reference>
<keyword evidence="7" id="KW-1185">Reference proteome</keyword>
<dbReference type="PANTHER" id="PTHR11040:SF140">
    <property type="entry name" value="ZRT (ZRT), IRT- (IRT-) LIKE PROTEIN TRANSPORTER"/>
    <property type="match status" value="1"/>
</dbReference>
<sequence>MPSTLAPAPPPPVNPTEGALKAVLIVTLFLATFLASMFAFVLKRHAIQAHSPRAVVGFSLVSCFGAGVFLGTCLLDLLPDSVECVAKAFKFLKKDVDFPVAEFCVVMGFLMVLFIEQTIIFAREQNWIGDTEVERLLGDHHEDHGLPDSPSAGPEEHLGDESHDVHFDPESHSSIRAILLVCALSLHAVFEGLSLGLITQVPVLLQVFGALFIHKSIIGFSLGVRLVQSRLRNMTVVICCTVFAAQVLIGGFFGYGIIKFMDTSSKGTTHLVSGILQSIACGTFLYITSFEILPHELNQRGHRPLKFVLLLLGFFVVAGFVFMFPDQDDD</sequence>
<keyword evidence="4 6" id="KW-0472">Membrane</keyword>
<proteinExistence type="predicted"/>
<evidence type="ECO:0000256" key="6">
    <source>
        <dbReference type="SAM" id="Phobius"/>
    </source>
</evidence>
<evidence type="ECO:0000256" key="5">
    <source>
        <dbReference type="SAM" id="MobiDB-lite"/>
    </source>
</evidence>
<comment type="subcellular location">
    <subcellularLocation>
        <location evidence="1">Membrane</location>
        <topology evidence="1">Multi-pass membrane protein</topology>
    </subcellularLocation>
</comment>
<evidence type="ECO:0000256" key="1">
    <source>
        <dbReference type="ARBA" id="ARBA00004141"/>
    </source>
</evidence>
<feature type="transmembrane region" description="Helical" evidence="6">
    <location>
        <begin position="270"/>
        <end position="293"/>
    </location>
</feature>
<feature type="transmembrane region" description="Helical" evidence="6">
    <location>
        <begin position="54"/>
        <end position="78"/>
    </location>
</feature>
<keyword evidence="2 6" id="KW-0812">Transmembrane</keyword>